<dbReference type="Proteomes" id="UP000247755">
    <property type="component" value="Unassembled WGS sequence"/>
</dbReference>
<evidence type="ECO:0000313" key="2">
    <source>
        <dbReference type="Proteomes" id="UP000247755"/>
    </source>
</evidence>
<dbReference type="EMBL" id="QJJY01000043">
    <property type="protein sequence ID" value="PXX22058.1"/>
    <property type="molecule type" value="Genomic_DNA"/>
</dbReference>
<comment type="caution">
    <text evidence="1">The sequence shown here is derived from an EMBL/GenBank/DDBJ whole genome shotgun (WGS) entry which is preliminary data.</text>
</comment>
<gene>
    <name evidence="1" type="ORF">NA66_104320</name>
</gene>
<sequence>MVRSMVCMVFELVRRLFEECATTYDKRSDIGVCILFMWRHLCAPAQMAVVDPWSIANTLLTERGGPGSGDEALPRGNYPAGSFSYDRLKARVALVNLAIARNPPRLAHRVKFLMAEFGETKGE</sequence>
<dbReference type="AlphaFoldDB" id="A0A318HUE2"/>
<protein>
    <submittedName>
        <fullName evidence="1">Uncharacterized protein</fullName>
    </submittedName>
</protein>
<accession>A0A318HUE2</accession>
<evidence type="ECO:0000313" key="1">
    <source>
        <dbReference type="EMBL" id="PXX22058.1"/>
    </source>
</evidence>
<proteinExistence type="predicted"/>
<organism evidence="1 2">
    <name type="scientific">Burkholderia pyrrocinia</name>
    <name type="common">Pseudomonas pyrrocinia</name>
    <dbReference type="NCBI Taxonomy" id="60550"/>
    <lineage>
        <taxon>Bacteria</taxon>
        <taxon>Pseudomonadati</taxon>
        <taxon>Pseudomonadota</taxon>
        <taxon>Betaproteobacteria</taxon>
        <taxon>Burkholderiales</taxon>
        <taxon>Burkholderiaceae</taxon>
        <taxon>Burkholderia</taxon>
        <taxon>Burkholderia cepacia complex</taxon>
    </lineage>
</organism>
<reference evidence="1 2" key="1">
    <citation type="submission" date="2018-05" db="EMBL/GenBank/DDBJ databases">
        <title>Comparative genomics of bacterial root endophytes of switchgrass collected from native prairies over two seasons.</title>
        <authorList>
            <person name="Tang Y."/>
        </authorList>
    </citation>
    <scope>NUCLEOTIDE SEQUENCE [LARGE SCALE GENOMIC DNA]</scope>
    <source>
        <strain evidence="1 2">NFIX32</strain>
    </source>
</reference>
<name>A0A318HUE2_BURPY</name>